<keyword evidence="2" id="KW-0472">Membrane</keyword>
<feature type="compositionally biased region" description="Basic and acidic residues" evidence="1">
    <location>
        <begin position="190"/>
        <end position="208"/>
    </location>
</feature>
<accession>A0ABP3HCV2</accession>
<protein>
    <submittedName>
        <fullName evidence="3">Uncharacterized protein</fullName>
    </submittedName>
</protein>
<sequence length="217" mass="23362">MGDPGLPIMAGALAVPVTVLLLVLVFALMGRRWVLTGPDAAVEDDEARYEDDALDPTPYRPALEPPRAASPGAYDAYGPAPGYGSVPAAHESHGPGRRPYAAPPPREPYERPAREPYAPPRPSELSDWEPYVPAPRRSPEPSSRFPAVTDSYAAAPRDLYAPPHGDPYGAGVHSSHGSPAACGRSPMPPRTDRPEPPARPDSWEDGRRFPYGPYDAR</sequence>
<feature type="region of interest" description="Disordered" evidence="1">
    <location>
        <begin position="46"/>
        <end position="217"/>
    </location>
</feature>
<evidence type="ECO:0000313" key="4">
    <source>
        <dbReference type="Proteomes" id="UP001501822"/>
    </source>
</evidence>
<dbReference type="Proteomes" id="UP001501822">
    <property type="component" value="Unassembled WGS sequence"/>
</dbReference>
<dbReference type="RefSeq" id="WP_252799095.1">
    <property type="nucleotide sequence ID" value="NZ_BAAABM010000066.1"/>
</dbReference>
<gene>
    <name evidence="3" type="ORF">GCM10010151_65860</name>
</gene>
<keyword evidence="2" id="KW-0812">Transmembrane</keyword>
<evidence type="ECO:0000256" key="1">
    <source>
        <dbReference type="SAM" id="MobiDB-lite"/>
    </source>
</evidence>
<reference evidence="4" key="1">
    <citation type="journal article" date="2019" name="Int. J. Syst. Evol. Microbiol.">
        <title>The Global Catalogue of Microorganisms (GCM) 10K type strain sequencing project: providing services to taxonomists for standard genome sequencing and annotation.</title>
        <authorList>
            <consortium name="The Broad Institute Genomics Platform"/>
            <consortium name="The Broad Institute Genome Sequencing Center for Infectious Disease"/>
            <person name="Wu L."/>
            <person name="Ma J."/>
        </authorList>
    </citation>
    <scope>NUCLEOTIDE SEQUENCE [LARGE SCALE GENOMIC DNA]</scope>
    <source>
        <strain evidence="4">JCM 3146</strain>
    </source>
</reference>
<evidence type="ECO:0000313" key="3">
    <source>
        <dbReference type="EMBL" id="GAA0366749.1"/>
    </source>
</evidence>
<keyword evidence="2" id="KW-1133">Transmembrane helix</keyword>
<dbReference type="EMBL" id="BAAABM010000066">
    <property type="protein sequence ID" value="GAA0366749.1"/>
    <property type="molecule type" value="Genomic_DNA"/>
</dbReference>
<name>A0ABP3HCV2_9ACTN</name>
<proteinExistence type="predicted"/>
<feature type="transmembrane region" description="Helical" evidence="2">
    <location>
        <begin position="6"/>
        <end position="28"/>
    </location>
</feature>
<evidence type="ECO:0000256" key="2">
    <source>
        <dbReference type="SAM" id="Phobius"/>
    </source>
</evidence>
<comment type="caution">
    <text evidence="3">The sequence shown here is derived from an EMBL/GenBank/DDBJ whole genome shotgun (WGS) entry which is preliminary data.</text>
</comment>
<keyword evidence="4" id="KW-1185">Reference proteome</keyword>
<organism evidence="3 4">
    <name type="scientific">Actinoallomurus spadix</name>
    <dbReference type="NCBI Taxonomy" id="79912"/>
    <lineage>
        <taxon>Bacteria</taxon>
        <taxon>Bacillati</taxon>
        <taxon>Actinomycetota</taxon>
        <taxon>Actinomycetes</taxon>
        <taxon>Streptosporangiales</taxon>
        <taxon>Thermomonosporaceae</taxon>
        <taxon>Actinoallomurus</taxon>
    </lineage>
</organism>